<reference evidence="2 3" key="1">
    <citation type="submission" date="2016-10" db="EMBL/GenBank/DDBJ databases">
        <authorList>
            <person name="de Groot N.N."/>
        </authorList>
    </citation>
    <scope>NUCLEOTIDE SEQUENCE [LARGE SCALE GENOMIC DNA]</scope>
    <source>
        <strain evidence="3">L7-484,KACC 16230,DSM 25025</strain>
    </source>
</reference>
<evidence type="ECO:0000313" key="3">
    <source>
        <dbReference type="Proteomes" id="UP000198793"/>
    </source>
</evidence>
<name>A0A1H0CXB1_9HYPH</name>
<dbReference type="Proteomes" id="UP000198793">
    <property type="component" value="Unassembled WGS sequence"/>
</dbReference>
<accession>A0A1H0CXB1</accession>
<dbReference type="STRING" id="1166073.SAMN05192530_101501"/>
<evidence type="ECO:0000256" key="1">
    <source>
        <dbReference type="SAM" id="SignalP"/>
    </source>
</evidence>
<feature type="signal peptide" evidence="1">
    <location>
        <begin position="1"/>
        <end position="27"/>
    </location>
</feature>
<sequence length="147" mass="16098">MGFRVKFHQRRAIVAAALIATGMPVQAVAQPAEKPAPEAAAPTVQPSNAAYMQPMSRLATILGSMHFLRTICGDADAAVWRQRMTDLLDAQAPNEADRRILVASFNQGYRSFAATYRKCTPSATVAVERYRREGANLSREISARYGN</sequence>
<organism evidence="2 3">
    <name type="scientific">Aureimonas jatrophae</name>
    <dbReference type="NCBI Taxonomy" id="1166073"/>
    <lineage>
        <taxon>Bacteria</taxon>
        <taxon>Pseudomonadati</taxon>
        <taxon>Pseudomonadota</taxon>
        <taxon>Alphaproteobacteria</taxon>
        <taxon>Hyphomicrobiales</taxon>
        <taxon>Aurantimonadaceae</taxon>
        <taxon>Aureimonas</taxon>
    </lineage>
</organism>
<keyword evidence="3" id="KW-1185">Reference proteome</keyword>
<keyword evidence="1" id="KW-0732">Signal</keyword>
<dbReference type="OrthoDB" id="8481666at2"/>
<dbReference type="AlphaFoldDB" id="A0A1H0CXB1"/>
<feature type="chain" id="PRO_5011753348" evidence="1">
    <location>
        <begin position="28"/>
        <end position="147"/>
    </location>
</feature>
<evidence type="ECO:0000313" key="2">
    <source>
        <dbReference type="EMBL" id="SDN62508.1"/>
    </source>
</evidence>
<dbReference type="EMBL" id="FNIT01000001">
    <property type="protein sequence ID" value="SDN62508.1"/>
    <property type="molecule type" value="Genomic_DNA"/>
</dbReference>
<gene>
    <name evidence="2" type="ORF">SAMN05192530_101501</name>
</gene>
<dbReference type="InterPro" id="IPR012645">
    <property type="entry name" value="CHP02301"/>
</dbReference>
<proteinExistence type="predicted"/>
<dbReference type="Pfam" id="PF09539">
    <property type="entry name" value="DUF2385"/>
    <property type="match status" value="1"/>
</dbReference>
<protein>
    <submittedName>
        <fullName evidence="2">TIGR02301 family protein</fullName>
    </submittedName>
</protein>
<dbReference type="NCBIfam" id="TIGR02301">
    <property type="entry name" value="TIGR02301 family protein"/>
    <property type="match status" value="1"/>
</dbReference>
<dbReference type="RefSeq" id="WP_090668332.1">
    <property type="nucleotide sequence ID" value="NZ_FNIT01000001.1"/>
</dbReference>